<evidence type="ECO:0000256" key="8">
    <source>
        <dbReference type="PROSITE-ProRule" id="PRU01360"/>
    </source>
</evidence>
<evidence type="ECO:0000256" key="7">
    <source>
        <dbReference type="ARBA" id="ARBA00023237"/>
    </source>
</evidence>
<dbReference type="InterPro" id="IPR037066">
    <property type="entry name" value="Plug_dom_sf"/>
</dbReference>
<evidence type="ECO:0000256" key="3">
    <source>
        <dbReference type="ARBA" id="ARBA00022452"/>
    </source>
</evidence>
<evidence type="ECO:0000256" key="5">
    <source>
        <dbReference type="ARBA" id="ARBA00022729"/>
    </source>
</evidence>
<dbReference type="AlphaFoldDB" id="A0A2U0I0V3"/>
<proteinExistence type="inferred from homology"/>
<feature type="chain" id="PRO_5015601729" evidence="9">
    <location>
        <begin position="20"/>
        <end position="642"/>
    </location>
</feature>
<dbReference type="GO" id="GO:0044718">
    <property type="term" value="P:siderophore transmembrane transport"/>
    <property type="evidence" value="ECO:0007669"/>
    <property type="project" value="TreeGrafter"/>
</dbReference>
<dbReference type="GO" id="GO:0009279">
    <property type="term" value="C:cell outer membrane"/>
    <property type="evidence" value="ECO:0007669"/>
    <property type="project" value="UniProtKB-SubCell"/>
</dbReference>
<dbReference type="Gene3D" id="2.170.130.10">
    <property type="entry name" value="TonB-dependent receptor, plug domain"/>
    <property type="match status" value="1"/>
</dbReference>
<dbReference type="PANTHER" id="PTHR30069">
    <property type="entry name" value="TONB-DEPENDENT OUTER MEMBRANE RECEPTOR"/>
    <property type="match status" value="1"/>
</dbReference>
<keyword evidence="6 8" id="KW-0472">Membrane</keyword>
<dbReference type="PANTHER" id="PTHR30069:SF29">
    <property type="entry name" value="HEMOGLOBIN AND HEMOGLOBIN-HAPTOGLOBIN-BINDING PROTEIN 1-RELATED"/>
    <property type="match status" value="1"/>
</dbReference>
<keyword evidence="12" id="KW-1185">Reference proteome</keyword>
<protein>
    <submittedName>
        <fullName evidence="11">TonB-dependent receptor</fullName>
    </submittedName>
</protein>
<sequence>MKKHVLVALCLGASIVSLAQNNNPEKLDTVVLDTKTPIARKNSGKTVITIDKETLENSPGQSVAEVLNTVSGIEINGARSYDGQNLNYYVRGGRNRQVVIMVDGVQLNDPSHIANDYDLRLVSASSVEKIEILKGASSVLYGSGAATAVINITTKKASKEPIAATISSTLGTNRPTESDKNTKLQAFTSHATVNGTLNNFFYNANFSNRYTDGLSALAAPKGEALFESDVFNRYDGRINLGYHISEDITVSQFFSFDKFKAGFDNFDFTDAEFRSISEQLKTGGHFEWNYKNGTYIFNDTYTWIEREIASGFPSKYDSDSYTFDTYINHRFTNQLQVVVGLNGNFSSFNSFSIPFGETDFNQDVDEDTAKFNIIDPYVNAVYISDFGLTVNAGARLNIHSVYDTHLVYNVNPSYAFGLGNNTLKVLGSYSTAYITPSLFQLYDPLYGNEELIPEENTTIEGGLEFASEEGFRVSALYFNREEKNYVDFVTIDPDLFISQYLNIDETFNTSGIEVEVYKKFGKKVTVQANYTNTQADERFALRIPEHKANASIGYKVTERVFLGLDYQYVSEREDTFFSQDTFMNEDVTLESYGLLNFKINGQVTKNLKLFAGVSNILDEEYEELYQYQTRGRNIHTGFTLNL</sequence>
<feature type="signal peptide" evidence="9">
    <location>
        <begin position="1"/>
        <end position="19"/>
    </location>
</feature>
<dbReference type="Gene3D" id="2.40.170.20">
    <property type="entry name" value="TonB-dependent receptor, beta-barrel domain"/>
    <property type="match status" value="1"/>
</dbReference>
<feature type="domain" description="TonB-dependent receptor plug" evidence="10">
    <location>
        <begin position="42"/>
        <end position="148"/>
    </location>
</feature>
<dbReference type="GO" id="GO:0015344">
    <property type="term" value="F:siderophore uptake transmembrane transporter activity"/>
    <property type="evidence" value="ECO:0007669"/>
    <property type="project" value="TreeGrafter"/>
</dbReference>
<keyword evidence="3 8" id="KW-1134">Transmembrane beta strand</keyword>
<dbReference type="InterPro" id="IPR012910">
    <property type="entry name" value="Plug_dom"/>
</dbReference>
<accession>A0A2U0I0V3</accession>
<evidence type="ECO:0000256" key="4">
    <source>
        <dbReference type="ARBA" id="ARBA00022692"/>
    </source>
</evidence>
<evidence type="ECO:0000259" key="10">
    <source>
        <dbReference type="Pfam" id="PF07715"/>
    </source>
</evidence>
<evidence type="ECO:0000256" key="2">
    <source>
        <dbReference type="ARBA" id="ARBA00022448"/>
    </source>
</evidence>
<name>A0A2U0I0V3_9FLAO</name>
<comment type="subcellular location">
    <subcellularLocation>
        <location evidence="1 8">Cell outer membrane</location>
        <topology evidence="1 8">Multi-pass membrane protein</topology>
    </subcellularLocation>
</comment>
<evidence type="ECO:0000256" key="6">
    <source>
        <dbReference type="ARBA" id="ARBA00023136"/>
    </source>
</evidence>
<evidence type="ECO:0000256" key="1">
    <source>
        <dbReference type="ARBA" id="ARBA00004571"/>
    </source>
</evidence>
<dbReference type="Proteomes" id="UP000245962">
    <property type="component" value="Unassembled WGS sequence"/>
</dbReference>
<keyword evidence="11" id="KW-0675">Receptor</keyword>
<dbReference type="Pfam" id="PF07715">
    <property type="entry name" value="Plug"/>
    <property type="match status" value="1"/>
</dbReference>
<keyword evidence="2 8" id="KW-0813">Transport</keyword>
<evidence type="ECO:0000256" key="9">
    <source>
        <dbReference type="SAM" id="SignalP"/>
    </source>
</evidence>
<dbReference type="SUPFAM" id="SSF56935">
    <property type="entry name" value="Porins"/>
    <property type="match status" value="1"/>
</dbReference>
<keyword evidence="4 8" id="KW-0812">Transmembrane</keyword>
<dbReference type="InterPro" id="IPR039426">
    <property type="entry name" value="TonB-dep_rcpt-like"/>
</dbReference>
<keyword evidence="5 9" id="KW-0732">Signal</keyword>
<dbReference type="OrthoDB" id="9764669at2"/>
<organism evidence="11 12">
    <name type="scientific">Marixanthomonas spongiae</name>
    <dbReference type="NCBI Taxonomy" id="2174845"/>
    <lineage>
        <taxon>Bacteria</taxon>
        <taxon>Pseudomonadati</taxon>
        <taxon>Bacteroidota</taxon>
        <taxon>Flavobacteriia</taxon>
        <taxon>Flavobacteriales</taxon>
        <taxon>Flavobacteriaceae</taxon>
        <taxon>Marixanthomonas</taxon>
    </lineage>
</organism>
<comment type="similarity">
    <text evidence="8">Belongs to the TonB-dependent receptor family.</text>
</comment>
<evidence type="ECO:0000313" key="11">
    <source>
        <dbReference type="EMBL" id="PVW14735.1"/>
    </source>
</evidence>
<reference evidence="11 12" key="1">
    <citation type="submission" date="2018-04" db="EMBL/GenBank/DDBJ databases">
        <title>Marixanthomonas spongiae HN-E44 sp. nov., isolated from a marine sponge.</title>
        <authorList>
            <person name="Luo L."/>
            <person name="Zhuang L."/>
        </authorList>
    </citation>
    <scope>NUCLEOTIDE SEQUENCE [LARGE SCALE GENOMIC DNA]</scope>
    <source>
        <strain evidence="11 12">HN-E44</strain>
    </source>
</reference>
<dbReference type="EMBL" id="QEHR01000005">
    <property type="protein sequence ID" value="PVW14735.1"/>
    <property type="molecule type" value="Genomic_DNA"/>
</dbReference>
<comment type="caution">
    <text evidence="11">The sequence shown here is derived from an EMBL/GenBank/DDBJ whole genome shotgun (WGS) entry which is preliminary data.</text>
</comment>
<evidence type="ECO:0000313" key="12">
    <source>
        <dbReference type="Proteomes" id="UP000245962"/>
    </source>
</evidence>
<gene>
    <name evidence="11" type="ORF">DDV96_09475</name>
</gene>
<keyword evidence="7 8" id="KW-0998">Cell outer membrane</keyword>
<dbReference type="CDD" id="cd01347">
    <property type="entry name" value="ligand_gated_channel"/>
    <property type="match status" value="1"/>
</dbReference>
<dbReference type="InterPro" id="IPR036942">
    <property type="entry name" value="Beta-barrel_TonB_sf"/>
</dbReference>
<dbReference type="PROSITE" id="PS52016">
    <property type="entry name" value="TONB_DEPENDENT_REC_3"/>
    <property type="match status" value="1"/>
</dbReference>